<accession>A0A3A6TX97</accession>
<dbReference type="EMBL" id="QYYH01000070">
    <property type="protein sequence ID" value="RJY13029.1"/>
    <property type="molecule type" value="Genomic_DNA"/>
</dbReference>
<dbReference type="Proteomes" id="UP000273022">
    <property type="component" value="Unassembled WGS sequence"/>
</dbReference>
<sequence>MTAIVKVSKSALFEMVMAAFEAYGVKHDGKDIVAIETHAHLWGKVNKTHPFKCSIEHVSVDTSAAQDRCSVAPEPLSLEIKKDIASVFGEGYQHIGSFHTHPYLKKIEIKSSNELRKRKFYNFTDGDHQCELGNPTIEIGKKQYSVALVMTIHATDKSDDRKDGEIESNLFEFSLGNIKLWLKARVYEHKAVDDISVEDELAFNMYGLDFNKHFKVGELLPIPVETKLECNFLTDFGFYLKEFGRLDINSNDADYRSKDIAEKRWFIR</sequence>
<keyword evidence="2" id="KW-1185">Reference proteome</keyword>
<dbReference type="AlphaFoldDB" id="A0A3A6TX97"/>
<gene>
    <name evidence="1" type="ORF">D5R81_11980</name>
</gene>
<evidence type="ECO:0000313" key="1">
    <source>
        <dbReference type="EMBL" id="RJY13029.1"/>
    </source>
</evidence>
<comment type="caution">
    <text evidence="1">The sequence shown here is derived from an EMBL/GenBank/DDBJ whole genome shotgun (WGS) entry which is preliminary data.</text>
</comment>
<proteinExistence type="predicted"/>
<dbReference type="RefSeq" id="WP_121853875.1">
    <property type="nucleotide sequence ID" value="NZ_CP037952.1"/>
</dbReference>
<dbReference type="OrthoDB" id="6398785at2"/>
<evidence type="ECO:0000313" key="2">
    <source>
        <dbReference type="Proteomes" id="UP000273022"/>
    </source>
</evidence>
<reference evidence="1 2" key="1">
    <citation type="submission" date="2018-09" db="EMBL/GenBank/DDBJ databases">
        <title>Phylogeny of the Shewanellaceae, and recommendation for two new genera, Pseudoshewanella and Parashewanella.</title>
        <authorList>
            <person name="Wang G."/>
        </authorList>
    </citation>
    <scope>NUCLEOTIDE SEQUENCE [LARGE SCALE GENOMIC DNA]</scope>
    <source>
        <strain evidence="1 2">KCTC 22492</strain>
    </source>
</reference>
<name>A0A3A6TX97_9GAMM</name>
<protein>
    <submittedName>
        <fullName evidence="1">Uncharacterized protein</fullName>
    </submittedName>
</protein>
<organism evidence="1 2">
    <name type="scientific">Parashewanella spongiae</name>
    <dbReference type="NCBI Taxonomy" id="342950"/>
    <lineage>
        <taxon>Bacteria</taxon>
        <taxon>Pseudomonadati</taxon>
        <taxon>Pseudomonadota</taxon>
        <taxon>Gammaproteobacteria</taxon>
        <taxon>Alteromonadales</taxon>
        <taxon>Shewanellaceae</taxon>
        <taxon>Parashewanella</taxon>
    </lineage>
</organism>